<dbReference type="RefSeq" id="WP_381438004.1">
    <property type="nucleotide sequence ID" value="NZ_JBHSNO010000012.1"/>
</dbReference>
<evidence type="ECO:0000313" key="7">
    <source>
        <dbReference type="EMBL" id="MFC5590892.1"/>
    </source>
</evidence>
<organism evidence="7 8">
    <name type="scientific">Sporosarcina soli</name>
    <dbReference type="NCBI Taxonomy" id="334736"/>
    <lineage>
        <taxon>Bacteria</taxon>
        <taxon>Bacillati</taxon>
        <taxon>Bacillota</taxon>
        <taxon>Bacilli</taxon>
        <taxon>Bacillales</taxon>
        <taxon>Caryophanaceae</taxon>
        <taxon>Sporosarcina</taxon>
    </lineage>
</organism>
<dbReference type="EMBL" id="JBHSNO010000012">
    <property type="protein sequence ID" value="MFC5590892.1"/>
    <property type="molecule type" value="Genomic_DNA"/>
</dbReference>
<feature type="transmembrane region" description="Helical" evidence="6">
    <location>
        <begin position="228"/>
        <end position="248"/>
    </location>
</feature>
<feature type="transmembrane region" description="Helical" evidence="6">
    <location>
        <begin position="442"/>
        <end position="464"/>
    </location>
</feature>
<feature type="transmembrane region" description="Helical" evidence="6">
    <location>
        <begin position="152"/>
        <end position="176"/>
    </location>
</feature>
<dbReference type="InterPro" id="IPR002797">
    <property type="entry name" value="Polysacc_synth"/>
</dbReference>
<evidence type="ECO:0000256" key="2">
    <source>
        <dbReference type="ARBA" id="ARBA00022475"/>
    </source>
</evidence>
<dbReference type="PANTHER" id="PTHR30250">
    <property type="entry name" value="PST FAMILY PREDICTED COLANIC ACID TRANSPORTER"/>
    <property type="match status" value="1"/>
</dbReference>
<feature type="transmembrane region" description="Helical" evidence="6">
    <location>
        <begin position="188"/>
        <end position="208"/>
    </location>
</feature>
<feature type="transmembrane region" description="Helical" evidence="6">
    <location>
        <begin position="85"/>
        <end position="111"/>
    </location>
</feature>
<evidence type="ECO:0000256" key="3">
    <source>
        <dbReference type="ARBA" id="ARBA00022692"/>
    </source>
</evidence>
<sequence>MTQQGDMKTFMKGASILTISAIIVKLLSAVYRVPFQNLVGDKGFYIYQQVYPFVGIFIVWTSYGFAVAVSKLLAGSTKVEESKALMRVAFSYLLILSLLFFVVLTVFAPFFARLMGDPSLSPLLRAGAYIVLVMPALAVLKGSFQSKGQMIPVAVSGVGEQAFRVAVILIGTWLAVRTGASLYTAGEVAIWGAVVGEIVGVVILALYFQNAFKGPFAKVDTWRIVKELTVVSVSISASSLILLLFQLVDSFTIYNILLSSGFVADRAMEMKGVYDRGQPLVQLGILVASTLALAIVPLIAHHTTKQGGRGAVPFVRLTFRIAVLFGWAAAAGLALVLPYVNEMLFETRNGSLALILFSLQIFWLSLILPLTAILQGAGKVKVPTLFLLGGLGVKIIANLLLIPLWDITGAAIAGNIGFATTSLGLVLYFKQVWPIQLAPRRFYGWVLVATALMATVILPWMLVADGMLFDELPSRIGATLIAFTSVTAGAVVFLFIIMKSRIMTEKEWYLLPFGKRLATLQLRLHNRKR</sequence>
<evidence type="ECO:0000313" key="8">
    <source>
        <dbReference type="Proteomes" id="UP001596109"/>
    </source>
</evidence>
<accession>A0ABW0TNH6</accession>
<feature type="transmembrane region" description="Helical" evidence="6">
    <location>
        <begin position="51"/>
        <end position="73"/>
    </location>
</feature>
<evidence type="ECO:0000256" key="4">
    <source>
        <dbReference type="ARBA" id="ARBA00022989"/>
    </source>
</evidence>
<keyword evidence="2" id="KW-1003">Cell membrane</keyword>
<evidence type="ECO:0000256" key="1">
    <source>
        <dbReference type="ARBA" id="ARBA00004651"/>
    </source>
</evidence>
<feature type="transmembrane region" description="Helical" evidence="6">
    <location>
        <begin position="385"/>
        <end position="405"/>
    </location>
</feature>
<keyword evidence="4 6" id="KW-1133">Transmembrane helix</keyword>
<dbReference type="Proteomes" id="UP001596109">
    <property type="component" value="Unassembled WGS sequence"/>
</dbReference>
<protein>
    <submittedName>
        <fullName evidence="7">Oligosaccharide flippase family protein</fullName>
    </submittedName>
</protein>
<keyword evidence="5 6" id="KW-0472">Membrane</keyword>
<keyword evidence="8" id="KW-1185">Reference proteome</keyword>
<feature type="transmembrane region" description="Helical" evidence="6">
    <location>
        <begin position="476"/>
        <end position="497"/>
    </location>
</feature>
<feature type="transmembrane region" description="Helical" evidence="6">
    <location>
        <begin position="123"/>
        <end position="140"/>
    </location>
</feature>
<comment type="caution">
    <text evidence="7">The sequence shown here is derived from an EMBL/GenBank/DDBJ whole genome shotgun (WGS) entry which is preliminary data.</text>
</comment>
<evidence type="ECO:0000256" key="6">
    <source>
        <dbReference type="SAM" id="Phobius"/>
    </source>
</evidence>
<dbReference type="PANTHER" id="PTHR30250:SF29">
    <property type="entry name" value="POLYSACCHARIDE BIOSYNTHESIS PROTEIN C-TERMINAL DOMAIN-CONTAINING PROTEIN"/>
    <property type="match status" value="1"/>
</dbReference>
<dbReference type="CDD" id="cd13124">
    <property type="entry name" value="MATE_SpoVB_like"/>
    <property type="match status" value="1"/>
</dbReference>
<comment type="subcellular location">
    <subcellularLocation>
        <location evidence="1">Cell membrane</location>
        <topology evidence="1">Multi-pass membrane protein</topology>
    </subcellularLocation>
</comment>
<gene>
    <name evidence="7" type="ORF">ACFPRA_18590</name>
</gene>
<dbReference type="InterPro" id="IPR050833">
    <property type="entry name" value="Poly_Biosynth_Transport"/>
</dbReference>
<feature type="transmembrane region" description="Helical" evidence="6">
    <location>
        <begin position="411"/>
        <end position="430"/>
    </location>
</feature>
<proteinExistence type="predicted"/>
<dbReference type="InterPro" id="IPR024923">
    <property type="entry name" value="PG_synth_SpoVB"/>
</dbReference>
<feature type="transmembrane region" description="Helical" evidence="6">
    <location>
        <begin position="352"/>
        <end position="373"/>
    </location>
</feature>
<dbReference type="Pfam" id="PF01943">
    <property type="entry name" value="Polysacc_synt"/>
    <property type="match status" value="1"/>
</dbReference>
<feature type="transmembrane region" description="Helical" evidence="6">
    <location>
        <begin position="280"/>
        <end position="300"/>
    </location>
</feature>
<evidence type="ECO:0000256" key="5">
    <source>
        <dbReference type="ARBA" id="ARBA00023136"/>
    </source>
</evidence>
<reference evidence="8" key="1">
    <citation type="journal article" date="2019" name="Int. J. Syst. Evol. Microbiol.">
        <title>The Global Catalogue of Microorganisms (GCM) 10K type strain sequencing project: providing services to taxonomists for standard genome sequencing and annotation.</title>
        <authorList>
            <consortium name="The Broad Institute Genomics Platform"/>
            <consortium name="The Broad Institute Genome Sequencing Center for Infectious Disease"/>
            <person name="Wu L."/>
            <person name="Ma J."/>
        </authorList>
    </citation>
    <scope>NUCLEOTIDE SEQUENCE [LARGE SCALE GENOMIC DNA]</scope>
    <source>
        <strain evidence="8">CGMCC 4.1434</strain>
    </source>
</reference>
<feature type="transmembrane region" description="Helical" evidence="6">
    <location>
        <begin position="12"/>
        <end position="31"/>
    </location>
</feature>
<feature type="transmembrane region" description="Helical" evidence="6">
    <location>
        <begin position="321"/>
        <end position="340"/>
    </location>
</feature>
<name>A0ABW0TNH6_9BACL</name>
<keyword evidence="3 6" id="KW-0812">Transmembrane</keyword>